<sequence>MTELEGLIRYWEAKLEGMRAYISPAEAALIENTVRKLQELKKIQESLAEVET</sequence>
<gene>
    <name evidence="1" type="ORF">S12H4_01489</name>
</gene>
<organism evidence="1">
    <name type="scientific">marine sediment metagenome</name>
    <dbReference type="NCBI Taxonomy" id="412755"/>
    <lineage>
        <taxon>unclassified sequences</taxon>
        <taxon>metagenomes</taxon>
        <taxon>ecological metagenomes</taxon>
    </lineage>
</organism>
<protein>
    <submittedName>
        <fullName evidence="1">Uncharacterized protein</fullName>
    </submittedName>
</protein>
<reference evidence="1" key="1">
    <citation type="journal article" date="2014" name="Front. Microbiol.">
        <title>High frequency of phylogenetically diverse reductive dehalogenase-homologous genes in deep subseafloor sedimentary metagenomes.</title>
        <authorList>
            <person name="Kawai M."/>
            <person name="Futagami T."/>
            <person name="Toyoda A."/>
            <person name="Takaki Y."/>
            <person name="Nishi S."/>
            <person name="Hori S."/>
            <person name="Arai W."/>
            <person name="Tsubouchi T."/>
            <person name="Morono Y."/>
            <person name="Uchiyama I."/>
            <person name="Ito T."/>
            <person name="Fujiyama A."/>
            <person name="Inagaki F."/>
            <person name="Takami H."/>
        </authorList>
    </citation>
    <scope>NUCLEOTIDE SEQUENCE</scope>
    <source>
        <strain evidence="1">Expedition CK06-06</strain>
    </source>
</reference>
<evidence type="ECO:0000313" key="1">
    <source>
        <dbReference type="EMBL" id="GAI62364.1"/>
    </source>
</evidence>
<comment type="caution">
    <text evidence="1">The sequence shown here is derived from an EMBL/GenBank/DDBJ whole genome shotgun (WGS) entry which is preliminary data.</text>
</comment>
<accession>X1S3H5</accession>
<dbReference type="EMBL" id="BARW01000299">
    <property type="protein sequence ID" value="GAI62364.1"/>
    <property type="molecule type" value="Genomic_DNA"/>
</dbReference>
<name>X1S3H5_9ZZZZ</name>
<dbReference type="AlphaFoldDB" id="X1S3H5"/>
<proteinExistence type="predicted"/>